<proteinExistence type="predicted"/>
<organism evidence="1 2">
    <name type="scientific">Naganishia vaughanmartiniae</name>
    <dbReference type="NCBI Taxonomy" id="1424756"/>
    <lineage>
        <taxon>Eukaryota</taxon>
        <taxon>Fungi</taxon>
        <taxon>Dikarya</taxon>
        <taxon>Basidiomycota</taxon>
        <taxon>Agaricomycotina</taxon>
        <taxon>Tremellomycetes</taxon>
        <taxon>Filobasidiales</taxon>
        <taxon>Filobasidiaceae</taxon>
        <taxon>Naganishia</taxon>
    </lineage>
</organism>
<comment type="caution">
    <text evidence="1">The sequence shown here is derived from an EMBL/GenBank/DDBJ whole genome shotgun (WGS) entry which is preliminary data.</text>
</comment>
<sequence>MAANNLYQPNQRRTLIPSNQTQLPQPADYMELLSAECFESDPPPLFTSQGNPTSSGQAQAPVKPHTASEINPDTLLPPSFFVDWHKVSPLITVPELQQYLKLLGSFHAYLQHVFPATKDTTTASDDSRFIPVFEKAATMFDTWATEALARNAGRGWTIRDPSDLPSIEVLMAWHAYLTNPRWYFEDSARLGKLCPFPLELVAEFIDEDTLDYMAPSPAPELPVKQIPDITAVVQQTPLRLCVTKFARDLIAVAKGDMRFLAGAGLSPSTGGWVGEDGTKISRAFIAALLGNPTAIFACSDPVEEIGNRLQWKIDNAFSPRILKDVRARCQQGMNIEHSQLDARIQRMQIAYSVPGPMSVDLVKEMAKQARFLTKMKKLGWLQPSRFDGNTGKSSLLQKCAIRYHAFLDCLSAMQADLACPTLDIELAWQLHQIHSDRYVNDCSKLFKGSIPDQSGTPNIDAALHAAYSTTAKTWQRLHRLPYSTCGCYGTYEIEEMAPTPTSFKDKLKAKMTGKAAQEMGPAWKNFVTQVSINEREASHPSSLEFHHR</sequence>
<keyword evidence="2" id="KW-1185">Reference proteome</keyword>
<accession>A0ACC2XFX9</accession>
<name>A0ACC2XFX9_9TREE</name>
<evidence type="ECO:0000313" key="2">
    <source>
        <dbReference type="Proteomes" id="UP001243375"/>
    </source>
</evidence>
<dbReference type="Proteomes" id="UP001243375">
    <property type="component" value="Unassembled WGS sequence"/>
</dbReference>
<dbReference type="EMBL" id="JASBWU010000004">
    <property type="protein sequence ID" value="KAJ9122294.1"/>
    <property type="molecule type" value="Genomic_DNA"/>
</dbReference>
<reference evidence="1" key="1">
    <citation type="submission" date="2023-04" db="EMBL/GenBank/DDBJ databases">
        <title>Draft Genome sequencing of Naganishia species isolated from polar environments using Oxford Nanopore Technology.</title>
        <authorList>
            <person name="Leo P."/>
            <person name="Venkateswaran K."/>
        </authorList>
    </citation>
    <scope>NUCLEOTIDE SEQUENCE</scope>
    <source>
        <strain evidence="1">MNA-CCFEE 5425</strain>
    </source>
</reference>
<evidence type="ECO:0000313" key="1">
    <source>
        <dbReference type="EMBL" id="KAJ9122294.1"/>
    </source>
</evidence>
<protein>
    <submittedName>
        <fullName evidence="1">Uncharacterized protein</fullName>
    </submittedName>
</protein>
<gene>
    <name evidence="1" type="ORF">QFC22_001715</name>
</gene>